<evidence type="ECO:0000256" key="3">
    <source>
        <dbReference type="SAM" id="SignalP"/>
    </source>
</evidence>
<dbReference type="InterPro" id="IPR028082">
    <property type="entry name" value="Peripla_BP_I"/>
</dbReference>
<feature type="chain" id="PRO_5044384152" evidence="3">
    <location>
        <begin position="22"/>
        <end position="371"/>
    </location>
</feature>
<dbReference type="Proteomes" id="UP000494205">
    <property type="component" value="Unassembled WGS sequence"/>
</dbReference>
<accession>A0A2N7W465</accession>
<evidence type="ECO:0000256" key="1">
    <source>
        <dbReference type="ARBA" id="ARBA00010062"/>
    </source>
</evidence>
<reference evidence="6 7" key="1">
    <citation type="submission" date="2018-01" db="EMBL/GenBank/DDBJ databases">
        <title>Whole genome analyses suggest that Burkholderia sensu lato contains two further novel genera in the rhizoxinica-symbiotica group Mycetohabitans gen. nov., and Trinickia gen. nov.: implications for the evolution of diazotrophy and nodulation in the Burkholderiaceae.</title>
        <authorList>
            <person name="Estrada-de los Santos P."/>
            <person name="Palmer M."/>
            <person name="Chavez-Ramirez B."/>
            <person name="Beukes C."/>
            <person name="Steenkamp E.T."/>
            <person name="Hirsch A.M."/>
            <person name="Manyaka P."/>
            <person name="Maluk M."/>
            <person name="Lafos M."/>
            <person name="Crook M."/>
            <person name="Gross E."/>
            <person name="Simon M.F."/>
            <person name="Bueno dos Reis Junior F."/>
            <person name="Poole P.S."/>
            <person name="Venter S.N."/>
            <person name="James E.K."/>
        </authorList>
    </citation>
    <scope>NUCLEOTIDE SEQUENCE [LARGE SCALE GENOMIC DNA]</scope>
    <source>
        <strain evidence="6 7">WSM 3937</strain>
    </source>
</reference>
<dbReference type="PANTHER" id="PTHR47151">
    <property type="entry name" value="LEU/ILE/VAL-BINDING ABC TRANSPORTER SUBUNIT"/>
    <property type="match status" value="1"/>
</dbReference>
<feature type="signal peptide" evidence="3">
    <location>
        <begin position="1"/>
        <end position="21"/>
    </location>
</feature>
<evidence type="ECO:0000313" key="6">
    <source>
        <dbReference type="EMBL" id="PMS24195.1"/>
    </source>
</evidence>
<protein>
    <submittedName>
        <fullName evidence="6">Branched chain amino acid ABC transporter substrate-binding protein</fullName>
    </submittedName>
    <submittedName>
        <fullName evidence="5">Leu/Ile/Val-binding protein</fullName>
    </submittedName>
</protein>
<comment type="similarity">
    <text evidence="1">Belongs to the leucine-binding protein family.</text>
</comment>
<evidence type="ECO:0000256" key="2">
    <source>
        <dbReference type="ARBA" id="ARBA00022729"/>
    </source>
</evidence>
<evidence type="ECO:0000313" key="8">
    <source>
        <dbReference type="Proteomes" id="UP000494205"/>
    </source>
</evidence>
<evidence type="ECO:0000313" key="5">
    <source>
        <dbReference type="EMBL" id="CAB3737353.1"/>
    </source>
</evidence>
<dbReference type="EMBL" id="CADIJZ010000035">
    <property type="protein sequence ID" value="CAB3737353.1"/>
    <property type="molecule type" value="Genomic_DNA"/>
</dbReference>
<proteinExistence type="inferred from homology"/>
<keyword evidence="7" id="KW-1185">Reference proteome</keyword>
<evidence type="ECO:0000313" key="7">
    <source>
        <dbReference type="Proteomes" id="UP000235659"/>
    </source>
</evidence>
<dbReference type="Pfam" id="PF13458">
    <property type="entry name" value="Peripla_BP_6"/>
    <property type="match status" value="1"/>
</dbReference>
<dbReference type="SUPFAM" id="SSF53822">
    <property type="entry name" value="Periplasmic binding protein-like I"/>
    <property type="match status" value="1"/>
</dbReference>
<name>A0A2N7W465_9BURK</name>
<dbReference type="EMBL" id="PNXY01000037">
    <property type="protein sequence ID" value="PMS24195.1"/>
    <property type="molecule type" value="Genomic_DNA"/>
</dbReference>
<gene>
    <name evidence="6" type="ORF">C0Z16_31725</name>
    <name evidence="5" type="ORF">LMG27174_06364</name>
</gene>
<dbReference type="OrthoDB" id="9783240at2"/>
<dbReference type="PANTHER" id="PTHR47151:SF2">
    <property type="entry name" value="AMINO ACID BINDING PROTEIN"/>
    <property type="match status" value="1"/>
</dbReference>
<dbReference type="Proteomes" id="UP000235659">
    <property type="component" value="Unassembled WGS sequence"/>
</dbReference>
<keyword evidence="2 3" id="KW-0732">Signal</keyword>
<dbReference type="Gene3D" id="3.40.50.2300">
    <property type="match status" value="2"/>
</dbReference>
<dbReference type="AlphaFoldDB" id="A0A2N7W465"/>
<organism evidence="5 8">
    <name type="scientific">Paraburkholderia rhynchosiae</name>
    <dbReference type="NCBI Taxonomy" id="487049"/>
    <lineage>
        <taxon>Bacteria</taxon>
        <taxon>Pseudomonadati</taxon>
        <taxon>Pseudomonadota</taxon>
        <taxon>Betaproteobacteria</taxon>
        <taxon>Burkholderiales</taxon>
        <taxon>Burkholderiaceae</taxon>
        <taxon>Paraburkholderia</taxon>
    </lineage>
</organism>
<dbReference type="RefSeq" id="WP_102635990.1">
    <property type="nucleotide sequence ID" value="NZ_CADIJZ010000035.1"/>
</dbReference>
<dbReference type="InterPro" id="IPR028081">
    <property type="entry name" value="Leu-bd"/>
</dbReference>
<dbReference type="CDD" id="cd06342">
    <property type="entry name" value="PBP1_ABC_LIVBP-like"/>
    <property type="match status" value="1"/>
</dbReference>
<feature type="domain" description="Leucine-binding protein" evidence="4">
    <location>
        <begin position="26"/>
        <end position="349"/>
    </location>
</feature>
<reference evidence="5 8" key="2">
    <citation type="submission" date="2020-04" db="EMBL/GenBank/DDBJ databases">
        <authorList>
            <person name="De Canck E."/>
        </authorList>
    </citation>
    <scope>NUCLEOTIDE SEQUENCE [LARGE SCALE GENOMIC DNA]</scope>
    <source>
        <strain evidence="5 8">LMG 27174</strain>
    </source>
</reference>
<evidence type="ECO:0000259" key="4">
    <source>
        <dbReference type="Pfam" id="PF13458"/>
    </source>
</evidence>
<sequence>MKKFAVIAAALAISNVGLAHADTIDVKIGNSGPLTGNGAVAGKDAENGLRLAIDELNAKGVTIGGKKANFILDSQDDQGDPRVGVQVAQKLVDDHVDAVMGPFYSGVTLAAATVYGPSKIPVITSATNPAVTRQGMTNLFQVLPSDSRLGGEMARYAVASLKAKKAAIIDDRTAYGGGVADEFEKVVRQSGVDIVDREYTNDKATDFKAILTKIRATMPDVVFFGGYSQQAGLLVKQMHGLGIKALLLGGDAICNPDTGSIGGEQSASVRCPIGGSPLAGTSLTGKFHDAYVSKFKAQPQIYSAVFYDAMNMVAAAMQKAGSTKSDVVVKQLRDTDYTGIVGQYSFTSSGELKSPTVTIYKFAGSKLQVAN</sequence>